<feature type="compositionally biased region" description="Basic and acidic residues" evidence="5">
    <location>
        <begin position="693"/>
        <end position="706"/>
    </location>
</feature>
<reference evidence="8" key="1">
    <citation type="journal article" date="2016" name="Nat. Genet.">
        <title>The genome sequences of Arachis duranensis and Arachis ipaensis, the diploid ancestors of cultivated peanut.</title>
        <authorList>
            <person name="Bertioli D.J."/>
            <person name="Cannon S.B."/>
            <person name="Froenicke L."/>
            <person name="Huang G."/>
            <person name="Farmer A.D."/>
            <person name="Cannon E.K."/>
            <person name="Liu X."/>
            <person name="Gao D."/>
            <person name="Clevenger J."/>
            <person name="Dash S."/>
            <person name="Ren L."/>
            <person name="Moretzsohn M.C."/>
            <person name="Shirasawa K."/>
            <person name="Huang W."/>
            <person name="Vidigal B."/>
            <person name="Abernathy B."/>
            <person name="Chu Y."/>
            <person name="Niederhuth C.E."/>
            <person name="Umale P."/>
            <person name="Araujo A.C."/>
            <person name="Kozik A."/>
            <person name="Kim K.D."/>
            <person name="Burow M.D."/>
            <person name="Varshney R.K."/>
            <person name="Wang X."/>
            <person name="Zhang X."/>
            <person name="Barkley N."/>
            <person name="Guimaraes P.M."/>
            <person name="Isobe S."/>
            <person name="Guo B."/>
            <person name="Liao B."/>
            <person name="Stalker H.T."/>
            <person name="Schmitz R.J."/>
            <person name="Scheffler B.E."/>
            <person name="Leal-Bertioli S.C."/>
            <person name="Xun X."/>
            <person name="Jackson S.A."/>
            <person name="Michelmore R."/>
            <person name="Ozias-Akins P."/>
        </authorList>
    </citation>
    <scope>NUCLEOTIDE SEQUENCE [LARGE SCALE GENOMIC DNA]</scope>
    <source>
        <strain evidence="8">cv. V14167</strain>
    </source>
</reference>
<evidence type="ECO:0000256" key="3">
    <source>
        <dbReference type="ARBA" id="ARBA00022833"/>
    </source>
</evidence>
<dbReference type="GeneID" id="107470855"/>
<gene>
    <name evidence="9" type="primary">LOC107470855</name>
</gene>
<dbReference type="PANTHER" id="PTHR47718">
    <property type="entry name" value="OS01G0519700 PROTEIN"/>
    <property type="match status" value="1"/>
</dbReference>
<accession>A0A6P4C6V7</accession>
<name>A0A6P4C6V7_ARADU</name>
<dbReference type="PROSITE" id="PS50966">
    <property type="entry name" value="ZF_SWIM"/>
    <property type="match status" value="1"/>
</dbReference>
<dbReference type="InterPro" id="IPR006564">
    <property type="entry name" value="Znf_PMZ"/>
</dbReference>
<evidence type="ECO:0000313" key="9">
    <source>
        <dbReference type="RefSeq" id="XP_015945762.1"/>
    </source>
</evidence>
<dbReference type="GO" id="GO:0008270">
    <property type="term" value="F:zinc ion binding"/>
    <property type="evidence" value="ECO:0007669"/>
    <property type="project" value="UniProtKB-KW"/>
</dbReference>
<dbReference type="SMART" id="SM00575">
    <property type="entry name" value="ZnF_PMZ"/>
    <property type="match status" value="1"/>
</dbReference>
<sequence>MDSQVHFTVGDDDSGGLSEDEYFRISSPIGDDEDDSFESDSETAETGDETHGNGVRPSQEICEADAPGFRSTEDFLDKVFSTEEDAYAAYKQFARLRGFGVRKGDVARMNGLLVRRDFFCHRQGTRHEKHYDRPERVREEKPESRTGCSAKLKIYYDLQDQVWKVRRIDDNHNHPLATTMFSHLLPSHRNLSDGDKAQVDSLKKFGIATSKIMAYMAGQSGGYRMLRFTKRDLYNYVHSQRIAQIINGDAAAAISYLEGKANTDMMTVARYTNTAENQLGSLFWADGQMMADYQLFGDVLAFDATYRSNKYKKPLVVFSGSNHHKQTAIFGFALLEDEEVRTYKWVLLNILDVIENKKPSVVVTDGDKAMRAAIADVLPLSRHRLCGWHLEKNCVLRVKEPEFRKVFKKAVYANFDATEFEEYWSTAVESLGLMNNSWVKSTYELRHSWATAYLRGTFCAGCRTTSRYEGINAFVKGFLKSTNSLLELVQSLDRVVKDYRNNEVTAQFYSSYYTPVLTTGLDKIELFAAKTYTRAVFKEVRKQIKGVGSLLLLGKDNISTTSVYKFSSVGNRRRVRKVLYDPSEPKIECDCMLWNSEGIPCCHIFCVMKYEGWDEIPPGLIVRRWCKDAKEWTESETCNISGHNNCLLRYGTLCSAMSVVAKLASDDVFDFFLVRDAVTSLARRLQVRRGNTIDHEASERQQDVVRDPAVTRTKGAPKRGRETGSSTTAEPEGKRRCCTCCGRPGHTKRTCMS</sequence>
<dbReference type="InterPro" id="IPR018289">
    <property type="entry name" value="MULE_transposase_dom"/>
</dbReference>
<evidence type="ECO:0000256" key="5">
    <source>
        <dbReference type="SAM" id="MobiDB-lite"/>
    </source>
</evidence>
<feature type="domain" description="CCHC-type" evidence="6">
    <location>
        <begin position="738"/>
        <end position="751"/>
    </location>
</feature>
<keyword evidence="8" id="KW-1185">Reference proteome</keyword>
<feature type="region of interest" description="Disordered" evidence="5">
    <location>
        <begin position="693"/>
        <end position="735"/>
    </location>
</feature>
<feature type="compositionally biased region" description="Acidic residues" evidence="5">
    <location>
        <begin position="30"/>
        <end position="47"/>
    </location>
</feature>
<keyword evidence="3" id="KW-0862">Zinc</keyword>
<dbReference type="Proteomes" id="UP000515211">
    <property type="component" value="Chromosome 10"/>
</dbReference>
<dbReference type="PROSITE" id="PS50158">
    <property type="entry name" value="ZF_CCHC"/>
    <property type="match status" value="1"/>
</dbReference>
<keyword evidence="1" id="KW-0479">Metal-binding</keyword>
<dbReference type="InterPro" id="IPR007527">
    <property type="entry name" value="Znf_SWIM"/>
</dbReference>
<feature type="region of interest" description="Disordered" evidence="5">
    <location>
        <begin position="1"/>
        <end position="61"/>
    </location>
</feature>
<dbReference type="Pfam" id="PF10551">
    <property type="entry name" value="MULE"/>
    <property type="match status" value="1"/>
</dbReference>
<dbReference type="InterPro" id="IPR004330">
    <property type="entry name" value="FAR1_DNA_bnd_dom"/>
</dbReference>
<reference evidence="9" key="2">
    <citation type="submission" date="2025-08" db="UniProtKB">
        <authorList>
            <consortium name="RefSeq"/>
        </authorList>
    </citation>
    <scope>IDENTIFICATION</scope>
    <source>
        <tissue evidence="9">Whole plant</tissue>
    </source>
</reference>
<feature type="domain" description="SWIM-type" evidence="7">
    <location>
        <begin position="576"/>
        <end position="612"/>
    </location>
</feature>
<evidence type="ECO:0000256" key="1">
    <source>
        <dbReference type="ARBA" id="ARBA00022723"/>
    </source>
</evidence>
<organism evidence="8 9">
    <name type="scientific">Arachis duranensis</name>
    <name type="common">Wild peanut</name>
    <dbReference type="NCBI Taxonomy" id="130453"/>
    <lineage>
        <taxon>Eukaryota</taxon>
        <taxon>Viridiplantae</taxon>
        <taxon>Streptophyta</taxon>
        <taxon>Embryophyta</taxon>
        <taxon>Tracheophyta</taxon>
        <taxon>Spermatophyta</taxon>
        <taxon>Magnoliopsida</taxon>
        <taxon>eudicotyledons</taxon>
        <taxon>Gunneridae</taxon>
        <taxon>Pentapetalae</taxon>
        <taxon>rosids</taxon>
        <taxon>fabids</taxon>
        <taxon>Fabales</taxon>
        <taxon>Fabaceae</taxon>
        <taxon>Papilionoideae</taxon>
        <taxon>50 kb inversion clade</taxon>
        <taxon>dalbergioids sensu lato</taxon>
        <taxon>Dalbergieae</taxon>
        <taxon>Pterocarpus clade</taxon>
        <taxon>Arachis</taxon>
    </lineage>
</organism>
<dbReference type="OrthoDB" id="4327540at2759"/>
<evidence type="ECO:0000256" key="2">
    <source>
        <dbReference type="ARBA" id="ARBA00022771"/>
    </source>
</evidence>
<protein>
    <submittedName>
        <fullName evidence="9">Protein FAR1-RELATED SEQUENCE 5-like</fullName>
    </submittedName>
</protein>
<evidence type="ECO:0000259" key="7">
    <source>
        <dbReference type="PROSITE" id="PS50966"/>
    </source>
</evidence>
<dbReference type="Pfam" id="PF03101">
    <property type="entry name" value="FAR1"/>
    <property type="match status" value="1"/>
</dbReference>
<dbReference type="AlphaFoldDB" id="A0A6P4C6V7"/>
<dbReference type="GO" id="GO:0003676">
    <property type="term" value="F:nucleic acid binding"/>
    <property type="evidence" value="ECO:0007669"/>
    <property type="project" value="InterPro"/>
</dbReference>
<dbReference type="InterPro" id="IPR001878">
    <property type="entry name" value="Znf_CCHC"/>
</dbReference>
<evidence type="ECO:0000313" key="8">
    <source>
        <dbReference type="Proteomes" id="UP000515211"/>
    </source>
</evidence>
<dbReference type="RefSeq" id="XP_015945762.1">
    <property type="nucleotide sequence ID" value="XM_016090276.1"/>
</dbReference>
<dbReference type="PANTHER" id="PTHR47718:SF15">
    <property type="entry name" value="PROTEIN FAR1-RELATED SEQUENCE 5-LIKE"/>
    <property type="match status" value="1"/>
</dbReference>
<proteinExistence type="predicted"/>
<dbReference type="KEGG" id="adu:107470855"/>
<evidence type="ECO:0000256" key="4">
    <source>
        <dbReference type="PROSITE-ProRule" id="PRU00047"/>
    </source>
</evidence>
<evidence type="ECO:0000259" key="6">
    <source>
        <dbReference type="PROSITE" id="PS50158"/>
    </source>
</evidence>
<feature type="compositionally biased region" description="Acidic residues" evidence="5">
    <location>
        <begin position="10"/>
        <end position="20"/>
    </location>
</feature>
<keyword evidence="2 4" id="KW-0863">Zinc-finger</keyword>